<dbReference type="OrthoDB" id="9776218at2"/>
<dbReference type="GO" id="GO:0140359">
    <property type="term" value="F:ABC-type transporter activity"/>
    <property type="evidence" value="ECO:0007669"/>
    <property type="project" value="InterPro"/>
</dbReference>
<dbReference type="EMBL" id="FRAD01000004">
    <property type="protein sequence ID" value="SHJ54114.1"/>
    <property type="molecule type" value="Genomic_DNA"/>
</dbReference>
<comment type="subcellular location">
    <subcellularLocation>
        <location evidence="5">Cell membrane</location>
        <topology evidence="5">Multi-pass membrane protein</topology>
    </subcellularLocation>
    <subcellularLocation>
        <location evidence="1">Membrane</location>
        <topology evidence="1">Multi-pass membrane protein</topology>
    </subcellularLocation>
</comment>
<organism evidence="7 8">
    <name type="scientific">Hathewaya proteolytica DSM 3090</name>
    <dbReference type="NCBI Taxonomy" id="1121331"/>
    <lineage>
        <taxon>Bacteria</taxon>
        <taxon>Bacillati</taxon>
        <taxon>Bacillota</taxon>
        <taxon>Clostridia</taxon>
        <taxon>Eubacteriales</taxon>
        <taxon>Clostridiaceae</taxon>
        <taxon>Hathewaya</taxon>
    </lineage>
</organism>
<dbReference type="Pfam" id="PF01061">
    <property type="entry name" value="ABC2_membrane"/>
    <property type="match status" value="1"/>
</dbReference>
<feature type="transmembrane region" description="Helical" evidence="5">
    <location>
        <begin position="148"/>
        <end position="172"/>
    </location>
</feature>
<evidence type="ECO:0000256" key="1">
    <source>
        <dbReference type="ARBA" id="ARBA00004141"/>
    </source>
</evidence>
<reference evidence="7 8" key="1">
    <citation type="submission" date="2016-11" db="EMBL/GenBank/DDBJ databases">
        <authorList>
            <person name="Jaros S."/>
            <person name="Januszkiewicz K."/>
            <person name="Wedrychowicz H."/>
        </authorList>
    </citation>
    <scope>NUCLEOTIDE SEQUENCE [LARGE SCALE GENOMIC DNA]</scope>
    <source>
        <strain evidence="7 8">DSM 3090</strain>
    </source>
</reference>
<gene>
    <name evidence="7" type="ORF">SAMN02745248_00340</name>
</gene>
<dbReference type="InterPro" id="IPR013525">
    <property type="entry name" value="ABC2_TM"/>
</dbReference>
<dbReference type="RefSeq" id="WP_072901625.1">
    <property type="nucleotide sequence ID" value="NZ_FRAD01000004.1"/>
</dbReference>
<comment type="similarity">
    <text evidence="5">Belongs to the ABC-2 integral membrane protein family.</text>
</comment>
<evidence type="ECO:0000256" key="3">
    <source>
        <dbReference type="ARBA" id="ARBA00022989"/>
    </source>
</evidence>
<name>A0A1M6K577_9CLOT</name>
<feature type="transmembrane region" description="Helical" evidence="5">
    <location>
        <begin position="236"/>
        <end position="259"/>
    </location>
</feature>
<evidence type="ECO:0000259" key="6">
    <source>
        <dbReference type="PROSITE" id="PS51012"/>
    </source>
</evidence>
<evidence type="ECO:0000256" key="2">
    <source>
        <dbReference type="ARBA" id="ARBA00022692"/>
    </source>
</evidence>
<evidence type="ECO:0000256" key="4">
    <source>
        <dbReference type="ARBA" id="ARBA00023136"/>
    </source>
</evidence>
<evidence type="ECO:0000313" key="8">
    <source>
        <dbReference type="Proteomes" id="UP000183952"/>
    </source>
</evidence>
<sequence length="275" mass="31482">MRTIFMIIKAEIIKQYNDSFNSYFTYCSLLLWPILGLFTVYFTYKPFSMEKAAAFGINNGKQLMIFLCTGYVAYNCFWAMVQSAWRFSSRERTSGTLEMAFISPANRMALIYGKALGSLLQQTWMFVSFCIVLLIYVGGFSIRSIVSLPLLFVILIISSTVWGGMLNSLFLFSRDSSILMNVLDDPMVLFSGVKMPVTSLPHWGQVIGSIFPLTYCLNISRSLLTNFVDNGFSCNYIMINLGKLLLCLLLMFIITKYCMKKAEEKNRKYGNFEFY</sequence>
<dbReference type="STRING" id="1121331.SAMN02745248_00340"/>
<dbReference type="InterPro" id="IPR051784">
    <property type="entry name" value="Nod_factor_ABC_transporter"/>
</dbReference>
<keyword evidence="2 5" id="KW-0812">Transmembrane</keyword>
<keyword evidence="3 5" id="KW-1133">Transmembrane helix</keyword>
<feature type="transmembrane region" description="Helical" evidence="5">
    <location>
        <begin position="63"/>
        <end position="81"/>
    </location>
</feature>
<keyword evidence="4 5" id="KW-0472">Membrane</keyword>
<dbReference type="PROSITE" id="PS51012">
    <property type="entry name" value="ABC_TM2"/>
    <property type="match status" value="1"/>
</dbReference>
<accession>A0A1M6K577</accession>
<evidence type="ECO:0000256" key="5">
    <source>
        <dbReference type="RuleBase" id="RU361157"/>
    </source>
</evidence>
<keyword evidence="8" id="KW-1185">Reference proteome</keyword>
<protein>
    <recommendedName>
        <fullName evidence="5">Transport permease protein</fullName>
    </recommendedName>
</protein>
<comment type="caution">
    <text evidence="5">Lacks conserved residue(s) required for the propagation of feature annotation.</text>
</comment>
<dbReference type="GO" id="GO:0005886">
    <property type="term" value="C:plasma membrane"/>
    <property type="evidence" value="ECO:0007669"/>
    <property type="project" value="UniProtKB-SubCell"/>
</dbReference>
<proteinExistence type="inferred from homology"/>
<feature type="domain" description="ABC transmembrane type-2" evidence="6">
    <location>
        <begin position="24"/>
        <end position="262"/>
    </location>
</feature>
<evidence type="ECO:0000313" key="7">
    <source>
        <dbReference type="EMBL" id="SHJ54114.1"/>
    </source>
</evidence>
<dbReference type="PANTHER" id="PTHR43229:SF2">
    <property type="entry name" value="NODULATION PROTEIN J"/>
    <property type="match status" value="1"/>
</dbReference>
<dbReference type="AlphaFoldDB" id="A0A1M6K577"/>
<feature type="transmembrane region" description="Helical" evidence="5">
    <location>
        <begin position="124"/>
        <end position="142"/>
    </location>
</feature>
<feature type="transmembrane region" description="Helical" evidence="5">
    <location>
        <begin position="20"/>
        <end position="43"/>
    </location>
</feature>
<dbReference type="InterPro" id="IPR047817">
    <property type="entry name" value="ABC2_TM_bact-type"/>
</dbReference>
<keyword evidence="5" id="KW-0813">Transport</keyword>
<dbReference type="PANTHER" id="PTHR43229">
    <property type="entry name" value="NODULATION PROTEIN J"/>
    <property type="match status" value="1"/>
</dbReference>
<keyword evidence="5" id="KW-1003">Cell membrane</keyword>
<dbReference type="Proteomes" id="UP000183952">
    <property type="component" value="Unassembled WGS sequence"/>
</dbReference>